<sequence>MEPISVLTPHGKGRSAGHKVVLRIVLAGMIVVVSATAWVGVRAVMAKDELLSAIPLAAQIRSEVVAGDGEAAGETFAELAPHAARAAMLTSDPVWRTFEYVPFIGSNLTSVRQVAGIVDELAQNAAEPLTQIVGDVKIADFKPVDGALDVQPLVAVQPQISAANVALAQARDDVQLIDSTHTFAPVTDAVAELERVVTAAAASVDTLDRAVRLLPDMLGADGARNYLLLVQNPGELRATGGVSGAMAIIHTENGRITLAEQASSEDFKSTAEPVLELPADTEAIFGDTTGRFVQSANLTPDFSLTGALTREMWRLKFGLEVDGVLTVDPATLGYLLKATGPMVLTTGETLTAENAVQLLVRDVYATYADKTQQDVFFASAAASVFTEVSAGHADPVKLIEAFARAGSEGRMLVWSAHEAEQQILADTTLAGARPVSDAQITRFGVYLNDSTGGKMDTYLDVKMGLGQQECRTNGRPSYGVSVTLTNTAPADAGTTLSSRATGGGIYGVTPGNVQTIISVYGAPGMKNVGLTRDDAAVPHNEATDSGYPVSTVEVLLAPGESTVLRFDWLGQLPFDGDLAAVGTPVVTSQTPKVLENICR</sequence>
<accession>A0A7W9E5F2</accession>
<protein>
    <recommendedName>
        <fullName evidence="4">DUF4012 domain-containing protein</fullName>
    </recommendedName>
</protein>
<organism evidence="2 3">
    <name type="scientific">Cryobacterium roopkundense</name>
    <dbReference type="NCBI Taxonomy" id="1001240"/>
    <lineage>
        <taxon>Bacteria</taxon>
        <taxon>Bacillati</taxon>
        <taxon>Actinomycetota</taxon>
        <taxon>Actinomycetes</taxon>
        <taxon>Micrococcales</taxon>
        <taxon>Microbacteriaceae</taxon>
        <taxon>Cryobacterium</taxon>
    </lineage>
</organism>
<evidence type="ECO:0000313" key="2">
    <source>
        <dbReference type="EMBL" id="MBB5642354.1"/>
    </source>
</evidence>
<dbReference type="OrthoDB" id="3203519at2"/>
<dbReference type="EMBL" id="JACHBQ010000001">
    <property type="protein sequence ID" value="MBB5642354.1"/>
    <property type="molecule type" value="Genomic_DNA"/>
</dbReference>
<evidence type="ECO:0000313" key="3">
    <source>
        <dbReference type="Proteomes" id="UP000561726"/>
    </source>
</evidence>
<feature type="transmembrane region" description="Helical" evidence="1">
    <location>
        <begin position="20"/>
        <end position="41"/>
    </location>
</feature>
<gene>
    <name evidence="2" type="ORF">BJ997_002902</name>
</gene>
<dbReference type="AlphaFoldDB" id="A0A7W9E5F2"/>
<dbReference type="InterPro" id="IPR025101">
    <property type="entry name" value="DUF4012"/>
</dbReference>
<dbReference type="Proteomes" id="UP000561726">
    <property type="component" value="Unassembled WGS sequence"/>
</dbReference>
<dbReference type="RefSeq" id="WP_084141546.1">
    <property type="nucleotide sequence ID" value="NZ_JACHBQ010000001.1"/>
</dbReference>
<keyword evidence="1" id="KW-0812">Transmembrane</keyword>
<reference evidence="2 3" key="1">
    <citation type="submission" date="2020-08" db="EMBL/GenBank/DDBJ databases">
        <title>Sequencing the genomes of 1000 actinobacteria strains.</title>
        <authorList>
            <person name="Klenk H.-P."/>
        </authorList>
    </citation>
    <scope>NUCLEOTIDE SEQUENCE [LARGE SCALE GENOMIC DNA]</scope>
    <source>
        <strain evidence="2 3">DSM 21065</strain>
    </source>
</reference>
<evidence type="ECO:0000256" key="1">
    <source>
        <dbReference type="SAM" id="Phobius"/>
    </source>
</evidence>
<evidence type="ECO:0008006" key="4">
    <source>
        <dbReference type="Google" id="ProtNLM"/>
    </source>
</evidence>
<keyword evidence="1" id="KW-1133">Transmembrane helix</keyword>
<keyword evidence="1" id="KW-0472">Membrane</keyword>
<dbReference type="Pfam" id="PF13196">
    <property type="entry name" value="DUF4012"/>
    <property type="match status" value="1"/>
</dbReference>
<name>A0A7W9E5F2_9MICO</name>
<comment type="caution">
    <text evidence="2">The sequence shown here is derived from an EMBL/GenBank/DDBJ whole genome shotgun (WGS) entry which is preliminary data.</text>
</comment>
<proteinExistence type="predicted"/>